<protein>
    <recommendedName>
        <fullName evidence="4">Integrase zinc-binding domain-containing protein</fullName>
    </recommendedName>
</protein>
<evidence type="ECO:0008006" key="4">
    <source>
        <dbReference type="Google" id="ProtNLM"/>
    </source>
</evidence>
<dbReference type="InterPro" id="IPR052160">
    <property type="entry name" value="Gypsy_RT_Integrase-like"/>
</dbReference>
<feature type="region of interest" description="Disordered" evidence="1">
    <location>
        <begin position="72"/>
        <end position="107"/>
    </location>
</feature>
<dbReference type="Proteomes" id="UP000825729">
    <property type="component" value="Unassembled WGS sequence"/>
</dbReference>
<reference evidence="2 3" key="1">
    <citation type="submission" date="2021-07" db="EMBL/GenBank/DDBJ databases">
        <title>The Aristolochia fimbriata genome: insights into angiosperm evolution, floral development and chemical biosynthesis.</title>
        <authorList>
            <person name="Jiao Y."/>
        </authorList>
    </citation>
    <scope>NUCLEOTIDE SEQUENCE [LARGE SCALE GENOMIC DNA]</scope>
    <source>
        <strain evidence="2">IBCAS-2021</strain>
        <tissue evidence="2">Leaf</tissue>
    </source>
</reference>
<sequence length="301" mass="33841">MQPPQLNIYGDFGFGHQAIVERVQVKKLELEPLGDMPGELRPKSRKFHSTMSLAPRMGQPTISGIAASLARRRTAKPNTPGRPPRASPNSSDSSSVRFHQRHTLPGRDAKVRSFRRLSKEEGLQVLKETHGGISRAHIKLAQSSTYRSKDFGYYWPTMLGDAIEMARTCKPCQLHADYIHQPPVPLHPTVASWPFKAWGMDIIGPITPKSDSTAIHLGCHRLFLQMGESCSLPRGQSHHRRRLLSNSNHIQIWNSTVYRGRTTAHPSRIKSWTASAKNFAIQQRMSPALQPGSQWTRRGLQ</sequence>
<dbReference type="Gene3D" id="1.10.340.70">
    <property type="match status" value="1"/>
</dbReference>
<proteinExistence type="predicted"/>
<dbReference type="EMBL" id="JAINDJ010000004">
    <property type="protein sequence ID" value="KAG9449427.1"/>
    <property type="molecule type" value="Genomic_DNA"/>
</dbReference>
<dbReference type="PANTHER" id="PTHR47266">
    <property type="entry name" value="ENDONUCLEASE-RELATED"/>
    <property type="match status" value="1"/>
</dbReference>
<evidence type="ECO:0000313" key="2">
    <source>
        <dbReference type="EMBL" id="KAG9449427.1"/>
    </source>
</evidence>
<feature type="compositionally biased region" description="Low complexity" evidence="1">
    <location>
        <begin position="87"/>
        <end position="97"/>
    </location>
</feature>
<accession>A0AAV7EP80</accession>
<evidence type="ECO:0000256" key="1">
    <source>
        <dbReference type="SAM" id="MobiDB-lite"/>
    </source>
</evidence>
<name>A0AAV7EP80_ARIFI</name>
<comment type="caution">
    <text evidence="2">The sequence shown here is derived from an EMBL/GenBank/DDBJ whole genome shotgun (WGS) entry which is preliminary data.</text>
</comment>
<keyword evidence="3" id="KW-1185">Reference proteome</keyword>
<organism evidence="2 3">
    <name type="scientific">Aristolochia fimbriata</name>
    <name type="common">White veined hardy Dutchman's pipe vine</name>
    <dbReference type="NCBI Taxonomy" id="158543"/>
    <lineage>
        <taxon>Eukaryota</taxon>
        <taxon>Viridiplantae</taxon>
        <taxon>Streptophyta</taxon>
        <taxon>Embryophyta</taxon>
        <taxon>Tracheophyta</taxon>
        <taxon>Spermatophyta</taxon>
        <taxon>Magnoliopsida</taxon>
        <taxon>Magnoliidae</taxon>
        <taxon>Piperales</taxon>
        <taxon>Aristolochiaceae</taxon>
        <taxon>Aristolochia</taxon>
    </lineage>
</organism>
<dbReference type="AlphaFoldDB" id="A0AAV7EP80"/>
<gene>
    <name evidence="2" type="ORF">H6P81_009392</name>
</gene>
<evidence type="ECO:0000313" key="3">
    <source>
        <dbReference type="Proteomes" id="UP000825729"/>
    </source>
</evidence>